<name>A0AAV3R1X4_LITER</name>
<gene>
    <name evidence="2" type="ORF">LIER_24650</name>
</gene>
<protein>
    <submittedName>
        <fullName evidence="2">Uncharacterized protein</fullName>
    </submittedName>
</protein>
<dbReference type="Proteomes" id="UP001454036">
    <property type="component" value="Unassembled WGS sequence"/>
</dbReference>
<keyword evidence="3" id="KW-1185">Reference proteome</keyword>
<sequence>MALSVGNANQVSLNQKSVSPPTDPQVQTDILGTLQPPPPPIVLPTDEIPIGDILDEVQTRVYLTREQEIQRQVDQILERDRLVHEYKDRLTEKAFGVEEAYVPHESYTIDDPPYTPMYNPLYTNFMFPEYGDIRSHSYAPSIVQQTLPRVDPNVVMLQELLAA</sequence>
<feature type="region of interest" description="Disordered" evidence="1">
    <location>
        <begin position="1"/>
        <end position="27"/>
    </location>
</feature>
<organism evidence="2 3">
    <name type="scientific">Lithospermum erythrorhizon</name>
    <name type="common">Purple gromwell</name>
    <name type="synonym">Lithospermum officinale var. erythrorhizon</name>
    <dbReference type="NCBI Taxonomy" id="34254"/>
    <lineage>
        <taxon>Eukaryota</taxon>
        <taxon>Viridiplantae</taxon>
        <taxon>Streptophyta</taxon>
        <taxon>Embryophyta</taxon>
        <taxon>Tracheophyta</taxon>
        <taxon>Spermatophyta</taxon>
        <taxon>Magnoliopsida</taxon>
        <taxon>eudicotyledons</taxon>
        <taxon>Gunneridae</taxon>
        <taxon>Pentapetalae</taxon>
        <taxon>asterids</taxon>
        <taxon>lamiids</taxon>
        <taxon>Boraginales</taxon>
        <taxon>Boraginaceae</taxon>
        <taxon>Boraginoideae</taxon>
        <taxon>Lithospermeae</taxon>
        <taxon>Lithospermum</taxon>
    </lineage>
</organism>
<evidence type="ECO:0000256" key="1">
    <source>
        <dbReference type="SAM" id="MobiDB-lite"/>
    </source>
</evidence>
<evidence type="ECO:0000313" key="3">
    <source>
        <dbReference type="Proteomes" id="UP001454036"/>
    </source>
</evidence>
<evidence type="ECO:0000313" key="2">
    <source>
        <dbReference type="EMBL" id="GAA0170374.1"/>
    </source>
</evidence>
<reference evidence="2 3" key="1">
    <citation type="submission" date="2024-01" db="EMBL/GenBank/DDBJ databases">
        <title>The complete chloroplast genome sequence of Lithospermum erythrorhizon: insights into the phylogenetic relationship among Boraginaceae species and the maternal lineages of purple gromwells.</title>
        <authorList>
            <person name="Okada T."/>
            <person name="Watanabe K."/>
        </authorList>
    </citation>
    <scope>NUCLEOTIDE SEQUENCE [LARGE SCALE GENOMIC DNA]</scope>
</reference>
<dbReference type="EMBL" id="BAABME010007220">
    <property type="protein sequence ID" value="GAA0170374.1"/>
    <property type="molecule type" value="Genomic_DNA"/>
</dbReference>
<dbReference type="AlphaFoldDB" id="A0AAV3R1X4"/>
<comment type="caution">
    <text evidence="2">The sequence shown here is derived from an EMBL/GenBank/DDBJ whole genome shotgun (WGS) entry which is preliminary data.</text>
</comment>
<proteinExistence type="predicted"/>
<accession>A0AAV3R1X4</accession>